<sequence length="384" mass="44604">MSILSRQWRYIWTTMTALVLNYQFSKRFAKEGASGRNEFIRIVNHIIIRRNGPIRKFSLHIPEEIDSFQEVDQWIMFFSRNIVRELIFTNSDQPYELLNDVFSCSRLTRLHLENCIFMPPPHFEGFPNLYDLSLENVDFRANSCGTTVSLPRLRWLTLFKCRYDFDFNIKARNLELLVVTACFDAILLRLMDSTPRLSMVVIYFWKAIEDCVQLEGMNLTRMLSILPKLRFLTMDGHFLKVPKWLPGAINSLSYLWLVDFQLSDLDQLHGALCLLRNSRNLENLRMDSTKHAVMHYDVGPASDHLESPDCLDQTLNQLRDVEITTLKGSRPELLFIKLLLAHSPSLDKMTIQSSGTIDASKTLNIVKDVMQFPRASPKAEIIYS</sequence>
<dbReference type="SMART" id="SM00579">
    <property type="entry name" value="FBD"/>
    <property type="match status" value="1"/>
</dbReference>
<dbReference type="SUPFAM" id="SSF52047">
    <property type="entry name" value="RNI-like"/>
    <property type="match status" value="1"/>
</dbReference>
<gene>
    <name evidence="2" type="ORF">OSB04_013398</name>
</gene>
<dbReference type="InterPro" id="IPR006566">
    <property type="entry name" value="FBD"/>
</dbReference>
<proteinExistence type="predicted"/>
<dbReference type="Pfam" id="PF24758">
    <property type="entry name" value="LRR_At5g56370"/>
    <property type="match status" value="1"/>
</dbReference>
<accession>A0AA38WQL1</accession>
<evidence type="ECO:0000313" key="2">
    <source>
        <dbReference type="EMBL" id="KAJ9558784.1"/>
    </source>
</evidence>
<dbReference type="InterPro" id="IPR032675">
    <property type="entry name" value="LRR_dom_sf"/>
</dbReference>
<comment type="caution">
    <text evidence="2">The sequence shown here is derived from an EMBL/GenBank/DDBJ whole genome shotgun (WGS) entry which is preliminary data.</text>
</comment>
<name>A0AA38WQL1_9ASTR</name>
<dbReference type="InterPro" id="IPR050232">
    <property type="entry name" value="FBL13/AtMIF1-like"/>
</dbReference>
<dbReference type="AlphaFoldDB" id="A0AA38WQL1"/>
<dbReference type="PANTHER" id="PTHR31900:SF27">
    <property type="entry name" value="FBD DOMAIN-CONTAINING PROTEIN"/>
    <property type="match status" value="1"/>
</dbReference>
<evidence type="ECO:0000313" key="3">
    <source>
        <dbReference type="Proteomes" id="UP001172457"/>
    </source>
</evidence>
<keyword evidence="3" id="KW-1185">Reference proteome</keyword>
<dbReference type="Gene3D" id="3.80.10.10">
    <property type="entry name" value="Ribonuclease Inhibitor"/>
    <property type="match status" value="1"/>
</dbReference>
<dbReference type="InterPro" id="IPR055411">
    <property type="entry name" value="LRR_FXL15/At3g58940/PEG3-like"/>
</dbReference>
<organism evidence="2 3">
    <name type="scientific">Centaurea solstitialis</name>
    <name type="common">yellow star-thistle</name>
    <dbReference type="NCBI Taxonomy" id="347529"/>
    <lineage>
        <taxon>Eukaryota</taxon>
        <taxon>Viridiplantae</taxon>
        <taxon>Streptophyta</taxon>
        <taxon>Embryophyta</taxon>
        <taxon>Tracheophyta</taxon>
        <taxon>Spermatophyta</taxon>
        <taxon>Magnoliopsida</taxon>
        <taxon>eudicotyledons</taxon>
        <taxon>Gunneridae</taxon>
        <taxon>Pentapetalae</taxon>
        <taxon>asterids</taxon>
        <taxon>campanulids</taxon>
        <taxon>Asterales</taxon>
        <taxon>Asteraceae</taxon>
        <taxon>Carduoideae</taxon>
        <taxon>Cardueae</taxon>
        <taxon>Centaureinae</taxon>
        <taxon>Centaurea</taxon>
    </lineage>
</organism>
<dbReference type="PANTHER" id="PTHR31900">
    <property type="entry name" value="F-BOX/RNI SUPERFAMILY PROTEIN-RELATED"/>
    <property type="match status" value="1"/>
</dbReference>
<dbReference type="EMBL" id="JARYMX010000003">
    <property type="protein sequence ID" value="KAJ9558784.1"/>
    <property type="molecule type" value="Genomic_DNA"/>
</dbReference>
<evidence type="ECO:0000259" key="1">
    <source>
        <dbReference type="SMART" id="SM00579"/>
    </source>
</evidence>
<protein>
    <recommendedName>
        <fullName evidence="1">FBD domain-containing protein</fullName>
    </recommendedName>
</protein>
<feature type="domain" description="FBD" evidence="1">
    <location>
        <begin position="309"/>
        <end position="384"/>
    </location>
</feature>
<reference evidence="2" key="1">
    <citation type="submission" date="2023-03" db="EMBL/GenBank/DDBJ databases">
        <title>Chromosome-scale reference genome and RAD-based genetic map of yellow starthistle (Centaurea solstitialis) reveal putative structural variation and QTLs associated with invader traits.</title>
        <authorList>
            <person name="Reatini B."/>
            <person name="Cang F.A."/>
            <person name="Jiang Q."/>
            <person name="Mckibben M.T.W."/>
            <person name="Barker M.S."/>
            <person name="Rieseberg L.H."/>
            <person name="Dlugosch K.M."/>
        </authorList>
    </citation>
    <scope>NUCLEOTIDE SEQUENCE</scope>
    <source>
        <strain evidence="2">CAN-66</strain>
        <tissue evidence="2">Leaf</tissue>
    </source>
</reference>
<dbReference type="Proteomes" id="UP001172457">
    <property type="component" value="Chromosome 3"/>
</dbReference>